<evidence type="ECO:0000259" key="8">
    <source>
        <dbReference type="PROSITE" id="PS50928"/>
    </source>
</evidence>
<dbReference type="RefSeq" id="WP_378099039.1">
    <property type="nucleotide sequence ID" value="NZ_JBHSEP010000014.1"/>
</dbReference>
<comment type="similarity">
    <text evidence="7">Belongs to the binding-protein-dependent transport system permease family.</text>
</comment>
<reference evidence="10" key="1">
    <citation type="journal article" date="2019" name="Int. J. Syst. Evol. Microbiol.">
        <title>The Global Catalogue of Microorganisms (GCM) 10K type strain sequencing project: providing services to taxonomists for standard genome sequencing and annotation.</title>
        <authorList>
            <consortium name="The Broad Institute Genomics Platform"/>
            <consortium name="The Broad Institute Genome Sequencing Center for Infectious Disease"/>
            <person name="Wu L."/>
            <person name="Ma J."/>
        </authorList>
    </citation>
    <scope>NUCLEOTIDE SEQUENCE [LARGE SCALE GENOMIC DNA]</scope>
    <source>
        <strain evidence="10">CCUG 49571</strain>
    </source>
</reference>
<evidence type="ECO:0000256" key="1">
    <source>
        <dbReference type="ARBA" id="ARBA00004651"/>
    </source>
</evidence>
<keyword evidence="10" id="KW-1185">Reference proteome</keyword>
<dbReference type="PROSITE" id="PS50928">
    <property type="entry name" value="ABC_TM1"/>
    <property type="match status" value="1"/>
</dbReference>
<feature type="transmembrane region" description="Helical" evidence="7">
    <location>
        <begin position="241"/>
        <end position="262"/>
    </location>
</feature>
<dbReference type="InterPro" id="IPR035906">
    <property type="entry name" value="MetI-like_sf"/>
</dbReference>
<feature type="transmembrane region" description="Helical" evidence="7">
    <location>
        <begin position="194"/>
        <end position="216"/>
    </location>
</feature>
<keyword evidence="5 7" id="KW-1133">Transmembrane helix</keyword>
<accession>A0ABV9FJ45</accession>
<keyword evidence="3" id="KW-1003">Cell membrane</keyword>
<gene>
    <name evidence="9" type="ORF">ACFO3S_18145</name>
</gene>
<dbReference type="Proteomes" id="UP001596028">
    <property type="component" value="Unassembled WGS sequence"/>
</dbReference>
<dbReference type="CDD" id="cd06261">
    <property type="entry name" value="TM_PBP2"/>
    <property type="match status" value="1"/>
</dbReference>
<keyword evidence="2 7" id="KW-0813">Transport</keyword>
<protein>
    <submittedName>
        <fullName evidence="9">Carbohydrate ABC transporter permease</fullName>
    </submittedName>
</protein>
<name>A0ABV9FJ45_9BACL</name>
<sequence length="276" mass="30446">MTSSKTARAILHVVLIAVGIVWIYPFVWMVSSSLKDNVTFYKAAINPIPEVFMWENYARAWDVANISHYFMNSVVITVSTVVIVVILSCLTGYAIGTVAFPGRTAMIAFIVALQFIPKGYTIIPLYQLVKFLGIKDSYLGLIFAESSGAHVLFILLFAAFFSKFPKEIEESALIDGAGFVKTFARVAMPNSMPIVATAAIMQFIWTWSSFLTPLVLTITKPELKTLAVGMLSFTELYGTDWTGMAAGATISLVPVMLVFIFMQRYFYEGISGAVKS</sequence>
<feature type="transmembrane region" description="Helical" evidence="7">
    <location>
        <begin position="9"/>
        <end position="30"/>
    </location>
</feature>
<dbReference type="PANTHER" id="PTHR43744">
    <property type="entry name" value="ABC TRANSPORTER PERMEASE PROTEIN MG189-RELATED-RELATED"/>
    <property type="match status" value="1"/>
</dbReference>
<evidence type="ECO:0000256" key="7">
    <source>
        <dbReference type="RuleBase" id="RU363032"/>
    </source>
</evidence>
<dbReference type="Pfam" id="PF00528">
    <property type="entry name" value="BPD_transp_1"/>
    <property type="match status" value="1"/>
</dbReference>
<dbReference type="SUPFAM" id="SSF161098">
    <property type="entry name" value="MetI-like"/>
    <property type="match status" value="1"/>
</dbReference>
<evidence type="ECO:0000256" key="5">
    <source>
        <dbReference type="ARBA" id="ARBA00022989"/>
    </source>
</evidence>
<dbReference type="Gene3D" id="1.10.3720.10">
    <property type="entry name" value="MetI-like"/>
    <property type="match status" value="1"/>
</dbReference>
<evidence type="ECO:0000256" key="6">
    <source>
        <dbReference type="ARBA" id="ARBA00023136"/>
    </source>
</evidence>
<feature type="transmembrane region" description="Helical" evidence="7">
    <location>
        <begin position="69"/>
        <end position="95"/>
    </location>
</feature>
<comment type="subcellular location">
    <subcellularLocation>
        <location evidence="1 7">Cell membrane</location>
        <topology evidence="1 7">Multi-pass membrane protein</topology>
    </subcellularLocation>
</comment>
<evidence type="ECO:0000256" key="4">
    <source>
        <dbReference type="ARBA" id="ARBA00022692"/>
    </source>
</evidence>
<dbReference type="InterPro" id="IPR000515">
    <property type="entry name" value="MetI-like"/>
</dbReference>
<dbReference type="PANTHER" id="PTHR43744:SF8">
    <property type="entry name" value="SN-GLYCEROL-3-PHOSPHATE TRANSPORT SYSTEM PERMEASE PROTEIN UGPE"/>
    <property type="match status" value="1"/>
</dbReference>
<feature type="transmembrane region" description="Helical" evidence="7">
    <location>
        <begin position="138"/>
        <end position="161"/>
    </location>
</feature>
<evidence type="ECO:0000256" key="3">
    <source>
        <dbReference type="ARBA" id="ARBA00022475"/>
    </source>
</evidence>
<organism evidence="9 10">
    <name type="scientific">Cohnella hongkongensis</name>
    <dbReference type="NCBI Taxonomy" id="178337"/>
    <lineage>
        <taxon>Bacteria</taxon>
        <taxon>Bacillati</taxon>
        <taxon>Bacillota</taxon>
        <taxon>Bacilli</taxon>
        <taxon>Bacillales</taxon>
        <taxon>Paenibacillaceae</taxon>
        <taxon>Cohnella</taxon>
    </lineage>
</organism>
<feature type="transmembrane region" description="Helical" evidence="7">
    <location>
        <begin position="107"/>
        <end position="126"/>
    </location>
</feature>
<dbReference type="EMBL" id="JBHSEP010000014">
    <property type="protein sequence ID" value="MFC4600174.1"/>
    <property type="molecule type" value="Genomic_DNA"/>
</dbReference>
<keyword evidence="4 7" id="KW-0812">Transmembrane</keyword>
<evidence type="ECO:0000313" key="9">
    <source>
        <dbReference type="EMBL" id="MFC4600174.1"/>
    </source>
</evidence>
<evidence type="ECO:0000256" key="2">
    <source>
        <dbReference type="ARBA" id="ARBA00022448"/>
    </source>
</evidence>
<feature type="domain" description="ABC transmembrane type-1" evidence="8">
    <location>
        <begin position="70"/>
        <end position="262"/>
    </location>
</feature>
<comment type="caution">
    <text evidence="9">The sequence shown here is derived from an EMBL/GenBank/DDBJ whole genome shotgun (WGS) entry which is preliminary data.</text>
</comment>
<evidence type="ECO:0000313" key="10">
    <source>
        <dbReference type="Proteomes" id="UP001596028"/>
    </source>
</evidence>
<proteinExistence type="inferred from homology"/>
<keyword evidence="6 7" id="KW-0472">Membrane</keyword>